<dbReference type="Proteomes" id="UP000821865">
    <property type="component" value="Chromosome 1"/>
</dbReference>
<protein>
    <submittedName>
        <fullName evidence="1">Uncharacterized protein</fullName>
    </submittedName>
</protein>
<reference evidence="1" key="1">
    <citation type="submission" date="2020-05" db="EMBL/GenBank/DDBJ databases">
        <title>Large-scale comparative analyses of tick genomes elucidate their genetic diversity and vector capacities.</title>
        <authorList>
            <person name="Jia N."/>
            <person name="Wang J."/>
            <person name="Shi W."/>
            <person name="Du L."/>
            <person name="Sun Y."/>
            <person name="Zhan W."/>
            <person name="Jiang J."/>
            <person name="Wang Q."/>
            <person name="Zhang B."/>
            <person name="Ji P."/>
            <person name="Sakyi L.B."/>
            <person name="Cui X."/>
            <person name="Yuan T."/>
            <person name="Jiang B."/>
            <person name="Yang W."/>
            <person name="Lam T.T.-Y."/>
            <person name="Chang Q."/>
            <person name="Ding S."/>
            <person name="Wang X."/>
            <person name="Zhu J."/>
            <person name="Ruan X."/>
            <person name="Zhao L."/>
            <person name="Wei J."/>
            <person name="Que T."/>
            <person name="Du C."/>
            <person name="Cheng J."/>
            <person name="Dai P."/>
            <person name="Han X."/>
            <person name="Huang E."/>
            <person name="Gao Y."/>
            <person name="Liu J."/>
            <person name="Shao H."/>
            <person name="Ye R."/>
            <person name="Li L."/>
            <person name="Wei W."/>
            <person name="Wang X."/>
            <person name="Wang C."/>
            <person name="Yang T."/>
            <person name="Huo Q."/>
            <person name="Li W."/>
            <person name="Guo W."/>
            <person name="Chen H."/>
            <person name="Zhou L."/>
            <person name="Ni X."/>
            <person name="Tian J."/>
            <person name="Zhou Y."/>
            <person name="Sheng Y."/>
            <person name="Liu T."/>
            <person name="Pan Y."/>
            <person name="Xia L."/>
            <person name="Li J."/>
            <person name="Zhao F."/>
            <person name="Cao W."/>
        </authorList>
    </citation>
    <scope>NUCLEOTIDE SEQUENCE</scope>
    <source>
        <strain evidence="1">Dsil-2018</strain>
    </source>
</reference>
<evidence type="ECO:0000313" key="1">
    <source>
        <dbReference type="EMBL" id="KAH7977327.1"/>
    </source>
</evidence>
<proteinExistence type="predicted"/>
<evidence type="ECO:0000313" key="2">
    <source>
        <dbReference type="Proteomes" id="UP000821865"/>
    </source>
</evidence>
<comment type="caution">
    <text evidence="1">The sequence shown here is derived from an EMBL/GenBank/DDBJ whole genome shotgun (WGS) entry which is preliminary data.</text>
</comment>
<gene>
    <name evidence="1" type="ORF">HPB49_000619</name>
</gene>
<accession>A0ACB8DS76</accession>
<organism evidence="1 2">
    <name type="scientific">Dermacentor silvarum</name>
    <name type="common">Tick</name>
    <dbReference type="NCBI Taxonomy" id="543639"/>
    <lineage>
        <taxon>Eukaryota</taxon>
        <taxon>Metazoa</taxon>
        <taxon>Ecdysozoa</taxon>
        <taxon>Arthropoda</taxon>
        <taxon>Chelicerata</taxon>
        <taxon>Arachnida</taxon>
        <taxon>Acari</taxon>
        <taxon>Parasitiformes</taxon>
        <taxon>Ixodida</taxon>
        <taxon>Ixodoidea</taxon>
        <taxon>Ixodidae</taxon>
        <taxon>Rhipicephalinae</taxon>
        <taxon>Dermacentor</taxon>
    </lineage>
</organism>
<name>A0ACB8DS76_DERSI</name>
<dbReference type="EMBL" id="CM023470">
    <property type="protein sequence ID" value="KAH7977327.1"/>
    <property type="molecule type" value="Genomic_DNA"/>
</dbReference>
<sequence>MKYINNEDTLRARAFATVCHVEAGIRRSLIGRAKIRCTPPEQLSEGTEQLTISAAADAAVMRASLAADQCETHGLVVTEGCLSAGLNISRGEGQRVVPAQRVSPASRPPPPSRVPPKPPAAGLIRPSTMNMPWKIKELVDKATNMVMNYTEMEAKVREATNDEIAQATFSYDHFPEVMGMLWKRILQDNKRCYRRPYKGLLLLDYLVRNGSERVVTSSREHIYDLRSLENYSFIDEIGKDQGVNVRQKVKDLIDFIQDDERLREERKKAKKAKDKYIGLSGESLGFRYSDRNKFDDMDHGSRLGRRHSFEDSPENSNDEERDERPGGGVTYRDEPRTPSWKPQAKKLDMGAAANYGREVSPPASPAATAAAPSVPAADLLGDIASTATTTPTANGDFADFSQFQSATAPPPSTQDEFSDFASFTSSSSIPSGLIDLPVQATSVSVQPSLHTCPAAPPVLPTTSVPPNLHTSPISQPVLQVSPLAGLQPVIPASPLAGMQQTSPLSPLQPPLQTSPLTGLQSPAGGMMGLPMGFPMATQSAGFHMGYALSPQAGLAQPVGFQGLPGLVRQPSPGCTPLTPSPAGAPPSIFGGPIGGQTPQEKCGKTWVDSGSINISVDNLSLTSKYAKPAAPSMNQLAAVTLGWLLLLGLLLSLQALQFLQANALQWHQLGLAENWLRTGFAEQQPSAGHHFMNRCSCRIGAKVGADERTIEEFVSKFVRLERDTKKLHNDAKKYEDTMLALYHCEKKMSSDLASGELCNESPELRRLVEEWLGFASSMDTAVDDHLVAIRRCLVDPLKRYQSVFAEVQAALKRRDQAAQECLRLEQRAERLSGRESTGANLARLSECRQALEAARADLATQGALLAQDLPRWYAASSLYLQPCLEALVHSQTLHWGQAATRAHDLMAPGTRNPVEQQLAAARSLSITIGRRLQVTVAQPATEQLTEKSRMVVGKWLLACSGMAFGSIVLGGVTRLTKSGLSMVHWNPFAEFPPFGHQQWEQEFQKYQEYPEYKVFNQEMTLAEFKRIWYIEYLHRMWGRTIGAVFYTGAAWFWWRGCLSRRAKVHVSLLAVGLAFQGFLGWYMVKSGLQDQPHVSQYRLAAHLGTALAWYSLAFWSGISHLSTQPMHTSALLSTTMQRGAHGVLGLVFVTAMSGAIVAGLRAGLVYNSFPKMADRWVPSDILALEPKLRNFTENPTTAQFDHRILVNFYFLIFGLFSSMLRGESVVIFVTGLWLWGRRQPLPPRARKALHCLLAAAWLQATLGVSTLLTYVPVSLASSHQAGAVTLLSVALWLTHELKLLRRIPK</sequence>
<keyword evidence="2" id="KW-1185">Reference proteome</keyword>